<dbReference type="AlphaFoldDB" id="A0A448YWY1"/>
<evidence type="ECO:0000313" key="2">
    <source>
        <dbReference type="EMBL" id="VEU34291.1"/>
    </source>
</evidence>
<sequence length="304" mass="34682">MMHTELRSTSQRKKTTRTTNSSIADDSTNCHDLSACDVISMRVRRRHRSFSRISLSPSNSCTVAPPKPLMLLFVAIASFFLANKVTPVYSLSAAKNEWIGNSLQYYNRITRGAEHVQQSPTYLKSAMENYFALEKLRNNKPRHAETIYRRLMDEFNPRQGPFVTKPAVDSMHADAEECEFSQLAVPTLLLGLLLQREGRFDDARTVFEGFSHVLEDANGGKAHACCCSARVLQAHALFEMKQDNPVKAAELIMKAVRMDKNLRSVLRWKLFREAMAEYRKYQRECRRHHTRSELNLLVLAVAAA</sequence>
<name>A0A448YWY1_9STRA</name>
<dbReference type="InterPro" id="IPR011990">
    <property type="entry name" value="TPR-like_helical_dom_sf"/>
</dbReference>
<keyword evidence="3" id="KW-1185">Reference proteome</keyword>
<evidence type="ECO:0000256" key="1">
    <source>
        <dbReference type="SAM" id="MobiDB-lite"/>
    </source>
</evidence>
<evidence type="ECO:0000313" key="3">
    <source>
        <dbReference type="Proteomes" id="UP000291116"/>
    </source>
</evidence>
<dbReference type="OrthoDB" id="193290at2759"/>
<feature type="region of interest" description="Disordered" evidence="1">
    <location>
        <begin position="1"/>
        <end position="24"/>
    </location>
</feature>
<reference evidence="2 3" key="1">
    <citation type="submission" date="2019-01" db="EMBL/GenBank/DDBJ databases">
        <authorList>
            <person name="Ferrante I. M."/>
        </authorList>
    </citation>
    <scope>NUCLEOTIDE SEQUENCE [LARGE SCALE GENOMIC DNA]</scope>
    <source>
        <strain evidence="2 3">B856</strain>
    </source>
</reference>
<dbReference type="EMBL" id="CAACVS010000024">
    <property type="protein sequence ID" value="VEU34291.1"/>
    <property type="molecule type" value="Genomic_DNA"/>
</dbReference>
<proteinExistence type="predicted"/>
<dbReference type="Gene3D" id="1.25.40.10">
    <property type="entry name" value="Tetratricopeptide repeat domain"/>
    <property type="match status" value="1"/>
</dbReference>
<dbReference type="Proteomes" id="UP000291116">
    <property type="component" value="Unassembled WGS sequence"/>
</dbReference>
<organism evidence="2 3">
    <name type="scientific">Pseudo-nitzschia multistriata</name>
    <dbReference type="NCBI Taxonomy" id="183589"/>
    <lineage>
        <taxon>Eukaryota</taxon>
        <taxon>Sar</taxon>
        <taxon>Stramenopiles</taxon>
        <taxon>Ochrophyta</taxon>
        <taxon>Bacillariophyta</taxon>
        <taxon>Bacillariophyceae</taxon>
        <taxon>Bacillariophycidae</taxon>
        <taxon>Bacillariales</taxon>
        <taxon>Bacillariaceae</taxon>
        <taxon>Pseudo-nitzschia</taxon>
    </lineage>
</organism>
<accession>A0A448YWY1</accession>
<protein>
    <submittedName>
        <fullName evidence="2">Uncharacterized protein</fullName>
    </submittedName>
</protein>
<gene>
    <name evidence="2" type="ORF">PSNMU_V1.4_AUG-EV-PASAV3_0009930</name>
</gene>